<comment type="caution">
    <text evidence="3">The sequence shown here is derived from an EMBL/GenBank/DDBJ whole genome shotgun (WGS) entry which is preliminary data.</text>
</comment>
<keyword evidence="4" id="KW-1185">Reference proteome</keyword>
<accession>A0ABW5XR40</accession>
<dbReference type="Pfam" id="PF13648">
    <property type="entry name" value="Lipocalin_4"/>
    <property type="match status" value="1"/>
</dbReference>
<keyword evidence="1" id="KW-0732">Signal</keyword>
<reference evidence="4" key="1">
    <citation type="journal article" date="2019" name="Int. J. Syst. Evol. Microbiol.">
        <title>The Global Catalogue of Microorganisms (GCM) 10K type strain sequencing project: providing services to taxonomists for standard genome sequencing and annotation.</title>
        <authorList>
            <consortium name="The Broad Institute Genomics Platform"/>
            <consortium name="The Broad Institute Genome Sequencing Center for Infectious Disease"/>
            <person name="Wu L."/>
            <person name="Ma J."/>
        </authorList>
    </citation>
    <scope>NUCLEOTIDE SEQUENCE [LARGE SCALE GENOMIC DNA]</scope>
    <source>
        <strain evidence="4">KCTC 52232</strain>
    </source>
</reference>
<name>A0ABW5XR40_9SPHI</name>
<feature type="signal peptide" evidence="1">
    <location>
        <begin position="1"/>
        <end position="20"/>
    </location>
</feature>
<proteinExistence type="predicted"/>
<dbReference type="Proteomes" id="UP001597601">
    <property type="component" value="Unassembled WGS sequence"/>
</dbReference>
<protein>
    <submittedName>
        <fullName evidence="3">Lipocalin family protein</fullName>
    </submittedName>
</protein>
<evidence type="ECO:0000313" key="3">
    <source>
        <dbReference type="EMBL" id="MFD2865940.1"/>
    </source>
</evidence>
<sequence length="168" mass="18737">MKKPLLLFAIITLFALNACKKDDSSIKDQYTKLIVGTWKSTQLNTKVYDLSSNELLKDSTTTYEGEFSARSFNEVYDINNNTFSVTYSRKIGASVATADTTSYATYTILGNNLTLKQRIGGTQTKPILVLNTTAMCLQYTFTGMLNPTWGLEAGVTYKITQSTNYKKL</sequence>
<evidence type="ECO:0000313" key="4">
    <source>
        <dbReference type="Proteomes" id="UP001597601"/>
    </source>
</evidence>
<dbReference type="EMBL" id="JBHUON010000019">
    <property type="protein sequence ID" value="MFD2865940.1"/>
    <property type="molecule type" value="Genomic_DNA"/>
</dbReference>
<evidence type="ECO:0000259" key="2">
    <source>
        <dbReference type="Pfam" id="PF13648"/>
    </source>
</evidence>
<organism evidence="3 4">
    <name type="scientific">Mucilaginibacter antarcticus</name>
    <dbReference type="NCBI Taxonomy" id="1855725"/>
    <lineage>
        <taxon>Bacteria</taxon>
        <taxon>Pseudomonadati</taxon>
        <taxon>Bacteroidota</taxon>
        <taxon>Sphingobacteriia</taxon>
        <taxon>Sphingobacteriales</taxon>
        <taxon>Sphingobacteriaceae</taxon>
        <taxon>Mucilaginibacter</taxon>
    </lineage>
</organism>
<dbReference type="InterPro" id="IPR024311">
    <property type="entry name" value="Lipocalin-like"/>
</dbReference>
<gene>
    <name evidence="3" type="ORF">ACFSYC_14660</name>
</gene>
<evidence type="ECO:0000256" key="1">
    <source>
        <dbReference type="SAM" id="SignalP"/>
    </source>
</evidence>
<feature type="domain" description="Lipocalin-like" evidence="2">
    <location>
        <begin position="34"/>
        <end position="133"/>
    </location>
</feature>
<feature type="chain" id="PRO_5045419665" evidence="1">
    <location>
        <begin position="21"/>
        <end position="168"/>
    </location>
</feature>
<dbReference type="RefSeq" id="WP_377129137.1">
    <property type="nucleotide sequence ID" value="NZ_JBHUHN010000001.1"/>
</dbReference>